<dbReference type="InterPro" id="IPR010921">
    <property type="entry name" value="Trp_repressor/repl_initiator"/>
</dbReference>
<evidence type="ECO:0000313" key="3">
    <source>
        <dbReference type="Proteomes" id="UP000198611"/>
    </source>
</evidence>
<evidence type="ECO:0000313" key="2">
    <source>
        <dbReference type="EMBL" id="SFD94524.1"/>
    </source>
</evidence>
<reference evidence="2 3" key="1">
    <citation type="submission" date="2016-10" db="EMBL/GenBank/DDBJ databases">
        <authorList>
            <person name="de Groot N.N."/>
        </authorList>
    </citation>
    <scope>NUCLEOTIDE SEQUENCE [LARGE SCALE GENOMIC DNA]</scope>
    <source>
        <strain evidence="2 3">HL3</strain>
    </source>
</reference>
<dbReference type="GO" id="GO:0043565">
    <property type="term" value="F:sequence-specific DNA binding"/>
    <property type="evidence" value="ECO:0007669"/>
    <property type="project" value="InterPro"/>
</dbReference>
<evidence type="ECO:0000259" key="1">
    <source>
        <dbReference type="Pfam" id="PF13518"/>
    </source>
</evidence>
<dbReference type="InterPro" id="IPR055247">
    <property type="entry name" value="InsJ-like_HTH"/>
</dbReference>
<gene>
    <name evidence="2" type="ORF">SAMN05660831_02657</name>
</gene>
<dbReference type="InterPro" id="IPR036388">
    <property type="entry name" value="WH-like_DNA-bd_sf"/>
</dbReference>
<sequence>MSRGRGKRLSADLKARVALEAAKGHKTASEIAQEYQVHPTQISQWKRQLLDGLPDLFEAGQSRKEPTTEEVTAPLYEEIGRLKMELDFV</sequence>
<protein>
    <submittedName>
        <fullName evidence="2">Transposase</fullName>
    </submittedName>
</protein>
<dbReference type="OrthoDB" id="5796784at2"/>
<accession>A0A1I1WH45</accession>
<dbReference type="Gene3D" id="1.10.10.10">
    <property type="entry name" value="Winged helix-like DNA-binding domain superfamily/Winged helix DNA-binding domain"/>
    <property type="match status" value="1"/>
</dbReference>
<dbReference type="STRING" id="1123397.SAMN05660831_02657"/>
<name>A0A1I1WH45_9GAMM</name>
<dbReference type="Pfam" id="PF13518">
    <property type="entry name" value="HTH_28"/>
    <property type="match status" value="1"/>
</dbReference>
<dbReference type="RefSeq" id="WP_143613306.1">
    <property type="nucleotide sequence ID" value="NZ_FOMJ01000014.1"/>
</dbReference>
<feature type="domain" description="Insertion element IS150 protein InsJ-like helix-turn-helix" evidence="1">
    <location>
        <begin position="14"/>
        <end position="49"/>
    </location>
</feature>
<dbReference type="AlphaFoldDB" id="A0A1I1WH45"/>
<keyword evidence="3" id="KW-1185">Reference proteome</keyword>
<dbReference type="Proteomes" id="UP000198611">
    <property type="component" value="Unassembled WGS sequence"/>
</dbReference>
<organism evidence="2 3">
    <name type="scientific">Thiohalospira halophila DSM 15071</name>
    <dbReference type="NCBI Taxonomy" id="1123397"/>
    <lineage>
        <taxon>Bacteria</taxon>
        <taxon>Pseudomonadati</taxon>
        <taxon>Pseudomonadota</taxon>
        <taxon>Gammaproteobacteria</taxon>
        <taxon>Thiohalospirales</taxon>
        <taxon>Thiohalospiraceae</taxon>
        <taxon>Thiohalospira</taxon>
    </lineage>
</organism>
<feature type="non-terminal residue" evidence="2">
    <location>
        <position position="89"/>
    </location>
</feature>
<dbReference type="SUPFAM" id="SSF48295">
    <property type="entry name" value="TrpR-like"/>
    <property type="match status" value="1"/>
</dbReference>
<dbReference type="EMBL" id="FOMJ01000014">
    <property type="protein sequence ID" value="SFD94524.1"/>
    <property type="molecule type" value="Genomic_DNA"/>
</dbReference>
<proteinExistence type="predicted"/>